<evidence type="ECO:0000259" key="7">
    <source>
        <dbReference type="Pfam" id="PF07715"/>
    </source>
</evidence>
<dbReference type="PANTHER" id="PTHR40980">
    <property type="entry name" value="PLUG DOMAIN-CONTAINING PROTEIN"/>
    <property type="match status" value="1"/>
</dbReference>
<dbReference type="InterPro" id="IPR036942">
    <property type="entry name" value="Beta-barrel_TonB_sf"/>
</dbReference>
<evidence type="ECO:0000313" key="8">
    <source>
        <dbReference type="EMBL" id="SPU53313.1"/>
    </source>
</evidence>
<dbReference type="RefSeq" id="WP_112862274.1">
    <property type="nucleotide sequence ID" value="NZ_UAQP01000005.1"/>
</dbReference>
<dbReference type="Pfam" id="PF07715">
    <property type="entry name" value="Plug"/>
    <property type="match status" value="1"/>
</dbReference>
<dbReference type="InterPro" id="IPR010104">
    <property type="entry name" value="TonB_rcpt_bac"/>
</dbReference>
<keyword evidence="4" id="KW-0798">TonB box</keyword>
<dbReference type="NCBIfam" id="TIGR01782">
    <property type="entry name" value="TonB-Xanth-Caul"/>
    <property type="match status" value="1"/>
</dbReference>
<dbReference type="GO" id="GO:0009279">
    <property type="term" value="C:cell outer membrane"/>
    <property type="evidence" value="ECO:0007669"/>
    <property type="project" value="UniProtKB-SubCell"/>
</dbReference>
<sequence>MSRQNHVRRVALLCGASLITVSATLPTAVLAQEAPAQSDEATTVDEVVVTGIRAQLRSAQAIKKTSEVIVDSVTAVDIGALPDRSVSEALQRIPGVTLQRTNAARDPARLAAEGGGVFIRGLSWVRSETNGRDIFSASNGRGLSFEDVSADLLAGVDVYKNVAANMIEGGIAGTTNLRTRVPFDNSDPLLAINADYNYGDLSEKGFWSGSILATDRWQTGIGEIGLLANVSVSNVGNRTDSISVDRYDPVTLDASNASTDGSGTAGETVFVPKYLGWRTIDWEQKRTAVALAAQWRPNDQWLFTLQGLASQADAYNVEYALGTDSIVSPNSSYRYNDENVFVSGNIPSANWNTDTRIGDDTKKTSDVALNFQYTPGGAWSFSGDLQYVKSSAEIYSMTAFTQLQNRPDLSITIDGDLPTVTSTGGTPEDQSAYWWAAAMDHIEDNEADELAGRLDARYDFEENSSFFKSVAFGVRGTEKNYTNRQTGYNWGLLSNQYWGNGGGAVVYLDDTGYPGGTQDPRLPNSSTLYRFDNFFRGDAPVPGVAWFPAESLLNQGTAYAYDILRNTESSGWGWTPLSDDYESYRLGGGNGGITELTEKTQAAYVYARFGNDTGFFGRAFDGNIGLRAVDTKTTSNTVTTLPSIQGSCPPANAPGADCTAFNRAVQFVNGGSLDGQPVESSYTNWLPSLNLRGFLSDTLQARFAVSRAMVRPEMYQLQPFTNLSINFQPDGYTLNPTTPFTGVGGNPALRPITATNYDASLEWYFAPTGSLTFAAFHKDIKDYIFTGTETQSITNGGVTYDFLVTRYTNGAKGTVDGFELAYSQFFDFLPGALSGLGFQGNFTYISSDGGKNTSQNILDTTQNGAASDSTLPLEGMSRTSYNAAILYEKYGISARLAYNWREEYLLTTSAANINAPVWASDYGQLDGSIFYSLTKDIKIGVQSTNILNERTVLKVGNETRKPPYNWVDTDRRIAVVLRAAF</sequence>
<organism evidence="8 9">
    <name type="scientific">Brevundimonas vesicularis</name>
    <name type="common">Pseudomonas vesicularis</name>
    <dbReference type="NCBI Taxonomy" id="41276"/>
    <lineage>
        <taxon>Bacteria</taxon>
        <taxon>Pseudomonadati</taxon>
        <taxon>Pseudomonadota</taxon>
        <taxon>Alphaproteobacteria</taxon>
        <taxon>Caulobacterales</taxon>
        <taxon>Caulobacteraceae</taxon>
        <taxon>Brevundimonas</taxon>
    </lineage>
</organism>
<gene>
    <name evidence="8" type="ORF">NCTC11166_01419</name>
</gene>
<keyword evidence="2 4" id="KW-0472">Membrane</keyword>
<dbReference type="Proteomes" id="UP000251186">
    <property type="component" value="Unassembled WGS sequence"/>
</dbReference>
<dbReference type="InterPro" id="IPR037066">
    <property type="entry name" value="Plug_dom_sf"/>
</dbReference>
<dbReference type="InterPro" id="IPR012910">
    <property type="entry name" value="Plug_dom"/>
</dbReference>
<evidence type="ECO:0000256" key="4">
    <source>
        <dbReference type="RuleBase" id="RU003357"/>
    </source>
</evidence>
<comment type="similarity">
    <text evidence="4">Belongs to the TonB-dependent receptor family.</text>
</comment>
<evidence type="ECO:0000256" key="3">
    <source>
        <dbReference type="ARBA" id="ARBA00023237"/>
    </source>
</evidence>
<accession>A0A2X1B7K5</accession>
<name>A0A2X1B7K5_BREVE</name>
<evidence type="ECO:0000256" key="2">
    <source>
        <dbReference type="ARBA" id="ARBA00023136"/>
    </source>
</evidence>
<protein>
    <submittedName>
        <fullName evidence="8">Outer membrane receptor FepA</fullName>
    </submittedName>
</protein>
<keyword evidence="5" id="KW-0732">Signal</keyword>
<evidence type="ECO:0000313" key="9">
    <source>
        <dbReference type="Proteomes" id="UP000251186"/>
    </source>
</evidence>
<evidence type="ECO:0000256" key="5">
    <source>
        <dbReference type="SAM" id="SignalP"/>
    </source>
</evidence>
<dbReference type="AlphaFoldDB" id="A0A2X1B7K5"/>
<feature type="signal peptide" evidence="5">
    <location>
        <begin position="1"/>
        <end position="31"/>
    </location>
</feature>
<keyword evidence="8" id="KW-0675">Receptor</keyword>
<feature type="domain" description="TonB-dependent receptor-like beta-barrel" evidence="6">
    <location>
        <begin position="404"/>
        <end position="941"/>
    </location>
</feature>
<proteinExistence type="inferred from homology"/>
<dbReference type="EMBL" id="UAQP01000005">
    <property type="protein sequence ID" value="SPU53313.1"/>
    <property type="molecule type" value="Genomic_DNA"/>
</dbReference>
<dbReference type="InterPro" id="IPR000531">
    <property type="entry name" value="Beta-barrel_TonB"/>
</dbReference>
<dbReference type="SUPFAM" id="SSF56935">
    <property type="entry name" value="Porins"/>
    <property type="match status" value="1"/>
</dbReference>
<feature type="domain" description="TonB-dependent receptor plug" evidence="7">
    <location>
        <begin position="65"/>
        <end position="173"/>
    </location>
</feature>
<reference evidence="8 9" key="1">
    <citation type="submission" date="2018-06" db="EMBL/GenBank/DDBJ databases">
        <authorList>
            <consortium name="Pathogen Informatics"/>
            <person name="Doyle S."/>
        </authorList>
    </citation>
    <scope>NUCLEOTIDE SEQUENCE [LARGE SCALE GENOMIC DNA]</scope>
    <source>
        <strain evidence="8 9">NCTC11166</strain>
    </source>
</reference>
<keyword evidence="3" id="KW-0998">Cell outer membrane</keyword>
<dbReference type="Gene3D" id="2.40.170.20">
    <property type="entry name" value="TonB-dependent receptor, beta-barrel domain"/>
    <property type="match status" value="1"/>
</dbReference>
<evidence type="ECO:0000256" key="1">
    <source>
        <dbReference type="ARBA" id="ARBA00004442"/>
    </source>
</evidence>
<comment type="subcellular location">
    <subcellularLocation>
        <location evidence="1 4">Cell outer membrane</location>
    </subcellularLocation>
</comment>
<dbReference type="Gene3D" id="2.170.130.10">
    <property type="entry name" value="TonB-dependent receptor, plug domain"/>
    <property type="match status" value="1"/>
</dbReference>
<evidence type="ECO:0000259" key="6">
    <source>
        <dbReference type="Pfam" id="PF00593"/>
    </source>
</evidence>
<dbReference type="Pfam" id="PF00593">
    <property type="entry name" value="TonB_dep_Rec_b-barrel"/>
    <property type="match status" value="1"/>
</dbReference>
<dbReference type="PANTHER" id="PTHR40980:SF3">
    <property type="entry name" value="TONB-DEPENDENT RECEPTOR-LIKE BETA-BARREL DOMAIN-CONTAINING PROTEIN"/>
    <property type="match status" value="1"/>
</dbReference>
<feature type="chain" id="PRO_5016035892" evidence="5">
    <location>
        <begin position="32"/>
        <end position="981"/>
    </location>
</feature>